<dbReference type="InterPro" id="IPR000305">
    <property type="entry name" value="GIY-YIG_endonuc"/>
</dbReference>
<keyword evidence="5" id="KW-0540">Nuclease</keyword>
<keyword evidence="3" id="KW-0460">Magnesium</keyword>
<dbReference type="InterPro" id="IPR003611">
    <property type="entry name" value="NUMOD3"/>
</dbReference>
<protein>
    <submittedName>
        <fullName evidence="5">Homing endonuclease</fullName>
    </submittedName>
</protein>
<dbReference type="Pfam" id="PF07460">
    <property type="entry name" value="NUMOD3"/>
    <property type="match status" value="1"/>
</dbReference>
<dbReference type="SMART" id="SM00465">
    <property type="entry name" value="GIYc"/>
    <property type="match status" value="1"/>
</dbReference>
<dbReference type="GO" id="GO:0004519">
    <property type="term" value="F:endonuclease activity"/>
    <property type="evidence" value="ECO:0007669"/>
    <property type="project" value="UniProtKB-KW"/>
</dbReference>
<sequence length="293" mass="34006">MKDVRHFRNSMKHTIYETKTIFIGDDMYYHYIYKIVNNINNKYYIGVHSCKSLERDKYAGSGYALQEAYTKYGIDNFTKHILQFFNNETEMYEKESILVNDNTVKNENSYNLKCGGKGGMCGYTPVYNPITNETCIMKTDDERYLNKIFISTSCGNNNPNYGKKRSEEFKEKMKIIMKGKLSGVDSPFYGTHRDQRICDKIKKSKIGKICVNKDGVNKYIDKNMLDIFLSNGYEKGPSNESIQKVLKAKENKNYHTTNGRIWITNGTISKLIKSSELENYLNNGFIKGRFIKN</sequence>
<accession>A0ABZ0Z4N8</accession>
<evidence type="ECO:0000256" key="1">
    <source>
        <dbReference type="ARBA" id="ARBA00001946"/>
    </source>
</evidence>
<comment type="similarity">
    <text evidence="2">To endonucleases of group I introns of fungi and phage.</text>
</comment>
<keyword evidence="5" id="KW-0255">Endonuclease</keyword>
<evidence type="ECO:0000313" key="6">
    <source>
        <dbReference type="Proteomes" id="UP001349343"/>
    </source>
</evidence>
<dbReference type="InterPro" id="IPR035901">
    <property type="entry name" value="GIY-YIG_endonuc_sf"/>
</dbReference>
<evidence type="ECO:0000256" key="2">
    <source>
        <dbReference type="ARBA" id="ARBA00010045"/>
    </source>
</evidence>
<evidence type="ECO:0000259" key="4">
    <source>
        <dbReference type="SMART" id="SM00465"/>
    </source>
</evidence>
<name>A0ABZ0Z4N8_9CAUD</name>
<feature type="domain" description="GIY-YIG" evidence="4">
    <location>
        <begin position="29"/>
        <end position="116"/>
    </location>
</feature>
<dbReference type="SUPFAM" id="SSF82771">
    <property type="entry name" value="GIY-YIG endonuclease"/>
    <property type="match status" value="1"/>
</dbReference>
<evidence type="ECO:0000256" key="3">
    <source>
        <dbReference type="ARBA" id="ARBA00022842"/>
    </source>
</evidence>
<keyword evidence="6" id="KW-1185">Reference proteome</keyword>
<organism evidence="5 6">
    <name type="scientific">phage Lak_Megaphage_RVC_JS4_GC31</name>
    <dbReference type="NCBI Taxonomy" id="3109228"/>
    <lineage>
        <taxon>Viruses</taxon>
        <taxon>Duplodnaviria</taxon>
        <taxon>Heunggongvirae</taxon>
        <taxon>Uroviricota</taxon>
        <taxon>Caudoviricetes</taxon>
        <taxon>Caudoviricetes code 15 clade</taxon>
    </lineage>
</organism>
<evidence type="ECO:0000313" key="5">
    <source>
        <dbReference type="EMBL" id="WQJ52978.1"/>
    </source>
</evidence>
<proteinExistence type="predicted"/>
<keyword evidence="5" id="KW-0378">Hydrolase</keyword>
<dbReference type="Proteomes" id="UP001349343">
    <property type="component" value="Segment"/>
</dbReference>
<dbReference type="Gene3D" id="3.40.1440.10">
    <property type="entry name" value="GIY-YIG endonuclease"/>
    <property type="match status" value="1"/>
</dbReference>
<comment type="cofactor">
    <cofactor evidence="1">
        <name>Mg(2+)</name>
        <dbReference type="ChEBI" id="CHEBI:18420"/>
    </cofactor>
</comment>
<dbReference type="EMBL" id="OR769222">
    <property type="protein sequence ID" value="WQJ52978.1"/>
    <property type="molecule type" value="Genomic_DNA"/>
</dbReference>
<reference evidence="5 6" key="1">
    <citation type="submission" date="2023-11" db="EMBL/GenBank/DDBJ databases">
        <authorList>
            <person name="Cook R."/>
            <person name="Crisci M."/>
            <person name="Pye H."/>
            <person name="Adriaenssens E."/>
            <person name="Santini J."/>
        </authorList>
    </citation>
    <scope>NUCLEOTIDE SEQUENCE [LARGE SCALE GENOMIC DNA]</scope>
    <source>
        <strain evidence="5">Lak_Megaphage_RVC_JS4_GC31</strain>
    </source>
</reference>